<evidence type="ECO:0008006" key="3">
    <source>
        <dbReference type="Google" id="ProtNLM"/>
    </source>
</evidence>
<dbReference type="CTD" id="6760276"/>
<dbReference type="InParanoid" id="B3SFP3"/>
<reference evidence="1 2" key="1">
    <citation type="journal article" date="2008" name="Nature">
        <title>The Trichoplax genome and the nature of placozoans.</title>
        <authorList>
            <person name="Srivastava M."/>
            <person name="Begovic E."/>
            <person name="Chapman J."/>
            <person name="Putnam N.H."/>
            <person name="Hellsten U."/>
            <person name="Kawashima T."/>
            <person name="Kuo A."/>
            <person name="Mitros T."/>
            <person name="Salamov A."/>
            <person name="Carpenter M.L."/>
            <person name="Signorovitch A.Y."/>
            <person name="Moreno M.A."/>
            <person name="Kamm K."/>
            <person name="Grimwood J."/>
            <person name="Schmutz J."/>
            <person name="Shapiro H."/>
            <person name="Grigoriev I.V."/>
            <person name="Buss L.W."/>
            <person name="Schierwater B."/>
            <person name="Dellaporta S.L."/>
            <person name="Rokhsar D.S."/>
        </authorList>
    </citation>
    <scope>NUCLEOTIDE SEQUENCE [LARGE SCALE GENOMIC DNA]</scope>
    <source>
        <strain evidence="1 2">Grell-BS-1999</strain>
    </source>
</reference>
<organism evidence="1 2">
    <name type="scientific">Trichoplax adhaerens</name>
    <name type="common">Trichoplax reptans</name>
    <dbReference type="NCBI Taxonomy" id="10228"/>
    <lineage>
        <taxon>Eukaryota</taxon>
        <taxon>Metazoa</taxon>
        <taxon>Placozoa</taxon>
        <taxon>Uniplacotomia</taxon>
        <taxon>Trichoplacea</taxon>
        <taxon>Trichoplacidae</taxon>
        <taxon>Trichoplax</taxon>
    </lineage>
</organism>
<dbReference type="AlphaFoldDB" id="B3SFP3"/>
<name>B3SFP3_TRIAD</name>
<dbReference type="Gene3D" id="3.40.50.150">
    <property type="entry name" value="Vaccinia Virus protein VP39"/>
    <property type="match status" value="1"/>
</dbReference>
<dbReference type="Proteomes" id="UP000009022">
    <property type="component" value="Unassembled WGS sequence"/>
</dbReference>
<proteinExistence type="predicted"/>
<dbReference type="GeneID" id="6760276"/>
<sequence>MSKTKIVDLFAGPGGLGEGFLSLKDAFEICVSAEMDTHARSTLRLRSFYRMLRNERADCLSDYYDYCNGITETAYSKNTYDLWEKSGEEARRIELGSIEGNKELRTRISLSGLDSDDKKWVLIGGPPCQAYSLVGRARNK</sequence>
<dbReference type="KEGG" id="tad:TRIADDRAFT_63030"/>
<dbReference type="EMBL" id="DS986509">
    <property type="protein sequence ID" value="EDV18452.1"/>
    <property type="molecule type" value="Genomic_DNA"/>
</dbReference>
<dbReference type="HOGENOM" id="CLU_1840215_0_0_1"/>
<dbReference type="InterPro" id="IPR029063">
    <property type="entry name" value="SAM-dependent_MTases_sf"/>
</dbReference>
<accession>B3SFP3</accession>
<feature type="non-terminal residue" evidence="1">
    <location>
        <position position="140"/>
    </location>
</feature>
<dbReference type="SUPFAM" id="SSF53335">
    <property type="entry name" value="S-adenosyl-L-methionine-dependent methyltransferases"/>
    <property type="match status" value="1"/>
</dbReference>
<evidence type="ECO:0000313" key="1">
    <source>
        <dbReference type="EMBL" id="EDV18452.1"/>
    </source>
</evidence>
<protein>
    <recommendedName>
        <fullName evidence="3">DNA (cytosine-5-)-methyltransferase</fullName>
    </recommendedName>
</protein>
<dbReference type="RefSeq" id="XP_002119062.1">
    <property type="nucleotide sequence ID" value="XM_002119026.1"/>
</dbReference>
<gene>
    <name evidence="1" type="ORF">TRIADDRAFT_63030</name>
</gene>
<evidence type="ECO:0000313" key="2">
    <source>
        <dbReference type="Proteomes" id="UP000009022"/>
    </source>
</evidence>
<keyword evidence="2" id="KW-1185">Reference proteome</keyword>
<dbReference type="OrthoDB" id="5376140at2759"/>